<name>A0A821VB40_9BILA</name>
<evidence type="ECO:0000313" key="2">
    <source>
        <dbReference type="EMBL" id="CAF5095226.1"/>
    </source>
</evidence>
<comment type="caution">
    <text evidence="1">The sequence shown here is derived from an EMBL/GenBank/DDBJ whole genome shotgun (WGS) entry which is preliminary data.</text>
</comment>
<dbReference type="AlphaFoldDB" id="A0A821VB40"/>
<dbReference type="Proteomes" id="UP000663848">
    <property type="component" value="Unassembled WGS sequence"/>
</dbReference>
<dbReference type="EMBL" id="CAJOBP010077644">
    <property type="protein sequence ID" value="CAF4903836.1"/>
    <property type="molecule type" value="Genomic_DNA"/>
</dbReference>
<protein>
    <submittedName>
        <fullName evidence="1">Uncharacterized protein</fullName>
    </submittedName>
</protein>
<reference evidence="1" key="1">
    <citation type="submission" date="2021-02" db="EMBL/GenBank/DDBJ databases">
        <authorList>
            <person name="Nowell W R."/>
        </authorList>
    </citation>
    <scope>NUCLEOTIDE SEQUENCE</scope>
</reference>
<evidence type="ECO:0000313" key="4">
    <source>
        <dbReference type="Proteomes" id="UP000663873"/>
    </source>
</evidence>
<evidence type="ECO:0000313" key="3">
    <source>
        <dbReference type="EMBL" id="CAF5145803.1"/>
    </source>
</evidence>
<dbReference type="Proteomes" id="UP000663873">
    <property type="component" value="Unassembled WGS sequence"/>
</dbReference>
<proteinExistence type="predicted"/>
<feature type="non-terminal residue" evidence="1">
    <location>
        <position position="28"/>
    </location>
</feature>
<evidence type="ECO:0000313" key="1">
    <source>
        <dbReference type="EMBL" id="CAF4903836.1"/>
    </source>
</evidence>
<keyword evidence="4" id="KW-1185">Reference proteome</keyword>
<accession>A0A821VB40</accession>
<dbReference type="EMBL" id="CAJOBR010069493">
    <property type="protein sequence ID" value="CAF5095226.1"/>
    <property type="molecule type" value="Genomic_DNA"/>
</dbReference>
<dbReference type="EMBL" id="CAJOBR010094693">
    <property type="protein sequence ID" value="CAF5145803.1"/>
    <property type="molecule type" value="Genomic_DNA"/>
</dbReference>
<sequence>MYPQTFSSYYPQQQLIDHNFKQQTAGTP</sequence>
<organism evidence="1 4">
    <name type="scientific">Rotaria socialis</name>
    <dbReference type="NCBI Taxonomy" id="392032"/>
    <lineage>
        <taxon>Eukaryota</taxon>
        <taxon>Metazoa</taxon>
        <taxon>Spiralia</taxon>
        <taxon>Gnathifera</taxon>
        <taxon>Rotifera</taxon>
        <taxon>Eurotatoria</taxon>
        <taxon>Bdelloidea</taxon>
        <taxon>Philodinida</taxon>
        <taxon>Philodinidae</taxon>
        <taxon>Rotaria</taxon>
    </lineage>
</organism>
<gene>
    <name evidence="2" type="ORF">QYT958_LOCUS44550</name>
    <name evidence="3" type="ORF">QYT958_LOCUS48142</name>
    <name evidence="1" type="ORF">UJA718_LOCUS45649</name>
</gene>